<dbReference type="KEGG" id="pbas:SMSP2_01045"/>
<evidence type="ECO:0000259" key="1">
    <source>
        <dbReference type="Pfam" id="PF13360"/>
    </source>
</evidence>
<dbReference type="PANTHER" id="PTHR34512">
    <property type="entry name" value="CELL SURFACE PROTEIN"/>
    <property type="match status" value="1"/>
</dbReference>
<dbReference type="SUPFAM" id="SSF50998">
    <property type="entry name" value="Quinoprotein alcohol dehydrogenase-like"/>
    <property type="match status" value="1"/>
</dbReference>
<sequence precursor="true">MIKKSLFFIITAIVISGCAEKKKAEPAAENEKTADEIISPFELNDNMMSFQWQSAIPLKAGEKIAQSFTYEGDLFAVTSKNLIFCLDRITGELKFVKTLSEPGLPVSPPVIYDSRLYFSVGSQIVIVDPKEYKAQPQFRMDNPPVANLVIKQGYLYAALTDKRLRCYDLDDNMQVFSVVPDDQSGIQSFAVDANRAYIVSNDANVYGISRFEPVKYWANQLLNGIPGDIIVSENSVYVAGEDGMIYKINSSNGVTTWKAVLGTTIDKKVRIVDGMVMVETLSKGVYAISDETGEVLWHCDGCRQLVSMYRDTMTLLTDDSLVVVKSSNGEIVKSVKVANPAGGVFNQADSMSYVYDYKGNICCVDELK</sequence>
<evidence type="ECO:0000313" key="3">
    <source>
        <dbReference type="Proteomes" id="UP000188181"/>
    </source>
</evidence>
<dbReference type="STRING" id="1851148.SMSP2_01045"/>
<feature type="domain" description="Pyrrolo-quinoline quinone repeat" evidence="1">
    <location>
        <begin position="217"/>
        <end position="334"/>
    </location>
</feature>
<reference evidence="3" key="1">
    <citation type="submission" date="2017-02" db="EMBL/GenBank/DDBJ databases">
        <title>Comparative genomics and description of representatives of a novel lineage of planctomycetes thriving in anoxic sediments.</title>
        <authorList>
            <person name="Spring S."/>
            <person name="Bunk B."/>
            <person name="Sproer C."/>
        </authorList>
    </citation>
    <scope>NUCLEOTIDE SEQUENCE [LARGE SCALE GENOMIC DNA]</scope>
    <source>
        <strain evidence="3">SM-Chi-D1</strain>
    </source>
</reference>
<dbReference type="OrthoDB" id="291597at2"/>
<dbReference type="InterPro" id="IPR002372">
    <property type="entry name" value="PQQ_rpt_dom"/>
</dbReference>
<name>A0A1Q2MDS8_9BACT</name>
<dbReference type="AlphaFoldDB" id="A0A1Q2MDS8"/>
<dbReference type="PROSITE" id="PS51257">
    <property type="entry name" value="PROKAR_LIPOPROTEIN"/>
    <property type="match status" value="1"/>
</dbReference>
<evidence type="ECO:0000313" key="2">
    <source>
        <dbReference type="EMBL" id="AQQ70688.1"/>
    </source>
</evidence>
<gene>
    <name evidence="2" type="ORF">SMSP2_01045</name>
</gene>
<proteinExistence type="predicted"/>
<dbReference type="Gene3D" id="2.130.10.10">
    <property type="entry name" value="YVTN repeat-like/Quinoprotein amine dehydrogenase"/>
    <property type="match status" value="1"/>
</dbReference>
<dbReference type="EMBL" id="CP019646">
    <property type="protein sequence ID" value="AQQ70688.1"/>
    <property type="molecule type" value="Genomic_DNA"/>
</dbReference>
<organism evidence="2 3">
    <name type="scientific">Limihaloglobus sulfuriphilus</name>
    <dbReference type="NCBI Taxonomy" id="1851148"/>
    <lineage>
        <taxon>Bacteria</taxon>
        <taxon>Pseudomonadati</taxon>
        <taxon>Planctomycetota</taxon>
        <taxon>Phycisphaerae</taxon>
        <taxon>Sedimentisphaerales</taxon>
        <taxon>Sedimentisphaeraceae</taxon>
        <taxon>Limihaloglobus</taxon>
    </lineage>
</organism>
<dbReference type="InterPro" id="IPR011047">
    <property type="entry name" value="Quinoprotein_ADH-like_sf"/>
</dbReference>
<dbReference type="RefSeq" id="WP_146682931.1">
    <property type="nucleotide sequence ID" value="NZ_CP019646.1"/>
</dbReference>
<dbReference type="Pfam" id="PF13360">
    <property type="entry name" value="PQQ_2"/>
    <property type="match status" value="1"/>
</dbReference>
<protein>
    <submittedName>
        <fullName evidence="2">Outer membrane biogenesis protein BamB</fullName>
    </submittedName>
</protein>
<dbReference type="InterPro" id="IPR015943">
    <property type="entry name" value="WD40/YVTN_repeat-like_dom_sf"/>
</dbReference>
<dbReference type="Proteomes" id="UP000188181">
    <property type="component" value="Chromosome"/>
</dbReference>
<dbReference type="PANTHER" id="PTHR34512:SF30">
    <property type="entry name" value="OUTER MEMBRANE PROTEIN ASSEMBLY FACTOR BAMB"/>
    <property type="match status" value="1"/>
</dbReference>
<accession>A0A1Q2MDS8</accession>
<keyword evidence="3" id="KW-1185">Reference proteome</keyword>